<dbReference type="InterPro" id="IPR036390">
    <property type="entry name" value="WH_DNA-bd_sf"/>
</dbReference>
<evidence type="ECO:0000256" key="3">
    <source>
        <dbReference type="ARBA" id="ARBA00023163"/>
    </source>
</evidence>
<keyword evidence="2" id="KW-0238">DNA-binding</keyword>
<dbReference type="GO" id="GO:0003677">
    <property type="term" value="F:DNA binding"/>
    <property type="evidence" value="ECO:0007669"/>
    <property type="project" value="UniProtKB-KW"/>
</dbReference>
<dbReference type="AlphaFoldDB" id="A0A841T3Q9"/>
<dbReference type="GO" id="GO:0003700">
    <property type="term" value="F:DNA-binding transcription factor activity"/>
    <property type="evidence" value="ECO:0007669"/>
    <property type="project" value="InterPro"/>
</dbReference>
<dbReference type="InterPro" id="IPR000835">
    <property type="entry name" value="HTH_MarR-typ"/>
</dbReference>
<protein>
    <submittedName>
        <fullName evidence="5">MarR family transcriptional regulator</fullName>
    </submittedName>
</protein>
<dbReference type="EMBL" id="JACJVQ010000014">
    <property type="protein sequence ID" value="MBB6635751.1"/>
    <property type="molecule type" value="Genomic_DNA"/>
</dbReference>
<evidence type="ECO:0000313" key="5">
    <source>
        <dbReference type="EMBL" id="MBB6635751.1"/>
    </source>
</evidence>
<organism evidence="5 6">
    <name type="scientific">Cohnella thailandensis</name>
    <dbReference type="NCBI Taxonomy" id="557557"/>
    <lineage>
        <taxon>Bacteria</taxon>
        <taxon>Bacillati</taxon>
        <taxon>Bacillota</taxon>
        <taxon>Bacilli</taxon>
        <taxon>Bacillales</taxon>
        <taxon>Paenibacillaceae</taxon>
        <taxon>Cohnella</taxon>
    </lineage>
</organism>
<keyword evidence="6" id="KW-1185">Reference proteome</keyword>
<dbReference type="PROSITE" id="PS01117">
    <property type="entry name" value="HTH_MARR_1"/>
    <property type="match status" value="1"/>
</dbReference>
<dbReference type="PROSITE" id="PS50995">
    <property type="entry name" value="HTH_MARR_2"/>
    <property type="match status" value="1"/>
</dbReference>
<evidence type="ECO:0000256" key="2">
    <source>
        <dbReference type="ARBA" id="ARBA00023125"/>
    </source>
</evidence>
<comment type="caution">
    <text evidence="5">The sequence shown here is derived from an EMBL/GenBank/DDBJ whole genome shotgun (WGS) entry which is preliminary data.</text>
</comment>
<dbReference type="InterPro" id="IPR011991">
    <property type="entry name" value="ArsR-like_HTH"/>
</dbReference>
<dbReference type="Pfam" id="PF12802">
    <property type="entry name" value="MarR_2"/>
    <property type="match status" value="1"/>
</dbReference>
<accession>A0A841T3Q9</accession>
<gene>
    <name evidence="5" type="ORF">H7B67_16655</name>
</gene>
<dbReference type="CDD" id="cd00090">
    <property type="entry name" value="HTH_ARSR"/>
    <property type="match status" value="1"/>
</dbReference>
<dbReference type="InterPro" id="IPR023187">
    <property type="entry name" value="Tscrpt_reg_MarR-type_CS"/>
</dbReference>
<dbReference type="PANTHER" id="PTHR33164">
    <property type="entry name" value="TRANSCRIPTIONAL REGULATOR, MARR FAMILY"/>
    <property type="match status" value="1"/>
</dbReference>
<reference evidence="5 6" key="1">
    <citation type="submission" date="2020-08" db="EMBL/GenBank/DDBJ databases">
        <title>Cohnella phylogeny.</title>
        <authorList>
            <person name="Dunlap C."/>
        </authorList>
    </citation>
    <scope>NUCLEOTIDE SEQUENCE [LARGE SCALE GENOMIC DNA]</scope>
    <source>
        <strain evidence="5 6">DSM 25241</strain>
    </source>
</reference>
<evidence type="ECO:0000313" key="6">
    <source>
        <dbReference type="Proteomes" id="UP000535838"/>
    </source>
</evidence>
<sequence>MGELQQYVRDLPLPVSVFFALVETTASLVDVSEKYWQSKGMNGARVRILVEIMKEGGTILPSALARKIGVTKANVSLLLSPLEKDGWIRREPHPEDGRKSVVSITGEGQRLLLRHLPENRQGIAERMQALEEDELRLLLKLLTKLRGK</sequence>
<name>A0A841T3Q9_9BACL</name>
<dbReference type="Proteomes" id="UP000535838">
    <property type="component" value="Unassembled WGS sequence"/>
</dbReference>
<feature type="domain" description="HTH marR-type" evidence="4">
    <location>
        <begin position="1"/>
        <end position="147"/>
    </location>
</feature>
<dbReference type="InterPro" id="IPR036388">
    <property type="entry name" value="WH-like_DNA-bd_sf"/>
</dbReference>
<proteinExistence type="predicted"/>
<dbReference type="Gene3D" id="1.10.10.10">
    <property type="entry name" value="Winged helix-like DNA-binding domain superfamily/Winged helix DNA-binding domain"/>
    <property type="match status" value="1"/>
</dbReference>
<keyword evidence="3" id="KW-0804">Transcription</keyword>
<evidence type="ECO:0000256" key="1">
    <source>
        <dbReference type="ARBA" id="ARBA00023015"/>
    </source>
</evidence>
<dbReference type="InterPro" id="IPR039422">
    <property type="entry name" value="MarR/SlyA-like"/>
</dbReference>
<dbReference type="GO" id="GO:0006950">
    <property type="term" value="P:response to stress"/>
    <property type="evidence" value="ECO:0007669"/>
    <property type="project" value="TreeGrafter"/>
</dbReference>
<dbReference type="SMART" id="SM00347">
    <property type="entry name" value="HTH_MARR"/>
    <property type="match status" value="1"/>
</dbReference>
<dbReference type="PRINTS" id="PR00598">
    <property type="entry name" value="HTHMARR"/>
</dbReference>
<dbReference type="RefSeq" id="WP_185120987.1">
    <property type="nucleotide sequence ID" value="NZ_JACJVQ010000014.1"/>
</dbReference>
<dbReference type="SUPFAM" id="SSF46785">
    <property type="entry name" value="Winged helix' DNA-binding domain"/>
    <property type="match status" value="1"/>
</dbReference>
<keyword evidence="1" id="KW-0805">Transcription regulation</keyword>
<evidence type="ECO:0000259" key="4">
    <source>
        <dbReference type="PROSITE" id="PS50995"/>
    </source>
</evidence>
<dbReference type="PANTHER" id="PTHR33164:SF43">
    <property type="entry name" value="HTH-TYPE TRANSCRIPTIONAL REPRESSOR YETL"/>
    <property type="match status" value="1"/>
</dbReference>